<dbReference type="CDD" id="cd05233">
    <property type="entry name" value="SDR_c"/>
    <property type="match status" value="1"/>
</dbReference>
<comment type="similarity">
    <text evidence="1">Belongs to the short-chain dehydrogenases/reductases (SDR) family.</text>
</comment>
<dbReference type="PANTHER" id="PTHR42760">
    <property type="entry name" value="SHORT-CHAIN DEHYDROGENASES/REDUCTASES FAMILY MEMBER"/>
    <property type="match status" value="1"/>
</dbReference>
<dbReference type="Gene3D" id="3.40.50.720">
    <property type="entry name" value="NAD(P)-binding Rossmann-like Domain"/>
    <property type="match status" value="1"/>
</dbReference>
<dbReference type="InterPro" id="IPR002347">
    <property type="entry name" value="SDR_fam"/>
</dbReference>
<proteinExistence type="inferred from homology"/>
<dbReference type="PRINTS" id="PR00081">
    <property type="entry name" value="GDHRDH"/>
</dbReference>
<evidence type="ECO:0000256" key="2">
    <source>
        <dbReference type="ARBA" id="ARBA00023002"/>
    </source>
</evidence>
<keyword evidence="2" id="KW-0560">Oxidoreductase</keyword>
<evidence type="ECO:0000313" key="5">
    <source>
        <dbReference type="Proteomes" id="UP000238362"/>
    </source>
</evidence>
<evidence type="ECO:0000313" key="4">
    <source>
        <dbReference type="EMBL" id="PRX50095.1"/>
    </source>
</evidence>
<comment type="caution">
    <text evidence="4">The sequence shown here is derived from an EMBL/GenBank/DDBJ whole genome shotgun (WGS) entry which is preliminary data.</text>
</comment>
<dbReference type="SMART" id="SM00822">
    <property type="entry name" value="PKS_KR"/>
    <property type="match status" value="1"/>
</dbReference>
<evidence type="ECO:0000256" key="1">
    <source>
        <dbReference type="ARBA" id="ARBA00006484"/>
    </source>
</evidence>
<organism evidence="4 5">
    <name type="scientific">Prauserella shujinwangii</name>
    <dbReference type="NCBI Taxonomy" id="1453103"/>
    <lineage>
        <taxon>Bacteria</taxon>
        <taxon>Bacillati</taxon>
        <taxon>Actinomycetota</taxon>
        <taxon>Actinomycetes</taxon>
        <taxon>Pseudonocardiales</taxon>
        <taxon>Pseudonocardiaceae</taxon>
        <taxon>Prauserella</taxon>
    </lineage>
</organism>
<dbReference type="AlphaFoldDB" id="A0A2T0M0H0"/>
<evidence type="ECO:0000259" key="3">
    <source>
        <dbReference type="SMART" id="SM00822"/>
    </source>
</evidence>
<reference evidence="4 5" key="1">
    <citation type="submission" date="2018-03" db="EMBL/GenBank/DDBJ databases">
        <title>Genomic Encyclopedia of Type Strains, Phase III (KMG-III): the genomes of soil and plant-associated and newly described type strains.</title>
        <authorList>
            <person name="Whitman W."/>
        </authorList>
    </citation>
    <scope>NUCLEOTIDE SEQUENCE [LARGE SCALE GENOMIC DNA]</scope>
    <source>
        <strain evidence="4 5">CGMCC 4.7125</strain>
    </source>
</reference>
<feature type="domain" description="Ketoreductase" evidence="3">
    <location>
        <begin position="10"/>
        <end position="187"/>
    </location>
</feature>
<dbReference type="RefSeq" id="WP_106177213.1">
    <property type="nucleotide sequence ID" value="NZ_PVNH01000002.1"/>
</dbReference>
<dbReference type="InterPro" id="IPR057326">
    <property type="entry name" value="KR_dom"/>
</dbReference>
<keyword evidence="5" id="KW-1185">Reference proteome</keyword>
<dbReference type="Pfam" id="PF13561">
    <property type="entry name" value="adh_short_C2"/>
    <property type="match status" value="1"/>
</dbReference>
<accession>A0A2T0M0H0</accession>
<sequence length="251" mass="26257">MCDHRILEGRVVIITGASRGLGRELSLTFSDQGAHVGLLARDIAALEEVSSQLANPSIAVPCDIATPRSLEDAFAKVNATMGRVDAVIANAGIAAPSSKAQNLSVTEWTRALDVNLTGSFLTAQAAYPYLARTGHGRLVLMSSVMAAIPRPGLAAYAATKAGIEGLTRALAVDWARDSICVNAIAPGFFDAGLGTAFKNSERLRDAVHRRTLLGRFGEPRELAMLASFLVSSASGYLTGQTLGIDGGYGRA</sequence>
<protein>
    <submittedName>
        <fullName evidence="4">3-oxoacyl-[acyl-carrier protein] reductase/2-deoxy-D-gluconate 3-dehydrogenase</fullName>
    </submittedName>
</protein>
<dbReference type="FunFam" id="3.40.50.720:FF:000084">
    <property type="entry name" value="Short-chain dehydrogenase reductase"/>
    <property type="match status" value="1"/>
</dbReference>
<dbReference type="GO" id="GO:0016616">
    <property type="term" value="F:oxidoreductase activity, acting on the CH-OH group of donors, NAD or NADP as acceptor"/>
    <property type="evidence" value="ECO:0007669"/>
    <property type="project" value="UniProtKB-ARBA"/>
</dbReference>
<dbReference type="EMBL" id="PVNH01000002">
    <property type="protein sequence ID" value="PRX50095.1"/>
    <property type="molecule type" value="Genomic_DNA"/>
</dbReference>
<dbReference type="SUPFAM" id="SSF51735">
    <property type="entry name" value="NAD(P)-binding Rossmann-fold domains"/>
    <property type="match status" value="1"/>
</dbReference>
<name>A0A2T0M0H0_9PSEU</name>
<dbReference type="PROSITE" id="PS00061">
    <property type="entry name" value="ADH_SHORT"/>
    <property type="match status" value="1"/>
</dbReference>
<dbReference type="OrthoDB" id="517007at2"/>
<dbReference type="InterPro" id="IPR036291">
    <property type="entry name" value="NAD(P)-bd_dom_sf"/>
</dbReference>
<dbReference type="Proteomes" id="UP000238362">
    <property type="component" value="Unassembled WGS sequence"/>
</dbReference>
<dbReference type="PRINTS" id="PR00080">
    <property type="entry name" value="SDRFAMILY"/>
</dbReference>
<dbReference type="GO" id="GO:0030497">
    <property type="term" value="P:fatty acid elongation"/>
    <property type="evidence" value="ECO:0007669"/>
    <property type="project" value="TreeGrafter"/>
</dbReference>
<gene>
    <name evidence="4" type="ORF">B0I33_102213</name>
</gene>
<dbReference type="InterPro" id="IPR020904">
    <property type="entry name" value="Sc_DH/Rdtase_CS"/>
</dbReference>
<dbReference type="PANTHER" id="PTHR42760:SF40">
    <property type="entry name" value="3-OXOACYL-[ACYL-CARRIER-PROTEIN] REDUCTASE, CHLOROPLASTIC"/>
    <property type="match status" value="1"/>
</dbReference>